<dbReference type="GO" id="GO:0032259">
    <property type="term" value="P:methylation"/>
    <property type="evidence" value="ECO:0007669"/>
    <property type="project" value="UniProtKB-KW"/>
</dbReference>
<evidence type="ECO:0000256" key="1">
    <source>
        <dbReference type="ARBA" id="ARBA00022603"/>
    </source>
</evidence>
<dbReference type="PRINTS" id="PR02008">
    <property type="entry name" value="RCMTFAMILY"/>
</dbReference>
<dbReference type="InterPro" id="IPR054728">
    <property type="entry name" value="RsmB-like_ferredoxin"/>
</dbReference>
<comment type="caution">
    <text evidence="7">The sequence shown here is derived from an EMBL/GenBank/DDBJ whole genome shotgun (WGS) entry which is preliminary data.</text>
</comment>
<dbReference type="PROSITE" id="PS51686">
    <property type="entry name" value="SAM_MT_RSMB_NOP"/>
    <property type="match status" value="1"/>
</dbReference>
<proteinExistence type="inferred from homology"/>
<feature type="binding site" evidence="5">
    <location>
        <position position="289"/>
    </location>
    <ligand>
        <name>S-adenosyl-L-methionine</name>
        <dbReference type="ChEBI" id="CHEBI:59789"/>
    </ligand>
</feature>
<dbReference type="Proteomes" id="UP001438953">
    <property type="component" value="Unassembled WGS sequence"/>
</dbReference>
<dbReference type="PANTHER" id="PTHR22807">
    <property type="entry name" value="NOP2 YEAST -RELATED NOL1/NOP2/FMU SUN DOMAIN-CONTAINING"/>
    <property type="match status" value="1"/>
</dbReference>
<evidence type="ECO:0000256" key="2">
    <source>
        <dbReference type="ARBA" id="ARBA00022679"/>
    </source>
</evidence>
<evidence type="ECO:0000313" key="8">
    <source>
        <dbReference type="Proteomes" id="UP001438953"/>
    </source>
</evidence>
<reference evidence="7 8" key="1">
    <citation type="submission" date="2024-01" db="EMBL/GenBank/DDBJ databases">
        <authorList>
            <person name="Deng Y."/>
            <person name="Su J."/>
        </authorList>
    </citation>
    <scope>NUCLEOTIDE SEQUENCE [LARGE SCALE GENOMIC DNA]</scope>
    <source>
        <strain evidence="7 8">CPCC 100088</strain>
    </source>
</reference>
<evidence type="ECO:0000259" key="6">
    <source>
        <dbReference type="PROSITE" id="PS51686"/>
    </source>
</evidence>
<comment type="similarity">
    <text evidence="5">Belongs to the class I-like SAM-binding methyltransferase superfamily. RsmB/NOP family.</text>
</comment>
<protein>
    <submittedName>
        <fullName evidence="7">RsmB/NOP family class I SAM-dependent RNA methyltransferase</fullName>
        <ecNumber evidence="7">2.1.1.-</ecNumber>
    </submittedName>
</protein>
<dbReference type="SUPFAM" id="SSF53335">
    <property type="entry name" value="S-adenosyl-L-methionine-dependent methyltransferases"/>
    <property type="match status" value="1"/>
</dbReference>
<dbReference type="EMBL" id="JAYWLC010000009">
    <property type="protein sequence ID" value="MER5172610.1"/>
    <property type="molecule type" value="Genomic_DNA"/>
</dbReference>
<dbReference type="EC" id="2.1.1.-" evidence="7"/>
<keyword evidence="3 5" id="KW-0949">S-adenosyl-L-methionine</keyword>
<dbReference type="InterPro" id="IPR049560">
    <property type="entry name" value="MeTrfase_RsmB-F_NOP2_cat"/>
</dbReference>
<organism evidence="7 8">
    <name type="scientific">Thioclava kandeliae</name>
    <dbReference type="NCBI Taxonomy" id="3070818"/>
    <lineage>
        <taxon>Bacteria</taxon>
        <taxon>Pseudomonadati</taxon>
        <taxon>Pseudomonadota</taxon>
        <taxon>Alphaproteobacteria</taxon>
        <taxon>Rhodobacterales</taxon>
        <taxon>Paracoccaceae</taxon>
        <taxon>Thioclava</taxon>
    </lineage>
</organism>
<dbReference type="PANTHER" id="PTHR22807:SF53">
    <property type="entry name" value="RIBOSOMAL RNA SMALL SUBUNIT METHYLTRANSFERASE B-RELATED"/>
    <property type="match status" value="1"/>
</dbReference>
<feature type="active site" description="Nucleophile" evidence="5">
    <location>
        <position position="342"/>
    </location>
</feature>
<evidence type="ECO:0000256" key="5">
    <source>
        <dbReference type="PROSITE-ProRule" id="PRU01023"/>
    </source>
</evidence>
<name>A0ABV1SIN4_9RHOB</name>
<keyword evidence="4 5" id="KW-0694">RNA-binding</keyword>
<reference evidence="7 8" key="2">
    <citation type="submission" date="2024-06" db="EMBL/GenBank/DDBJ databases">
        <title>Thioclava kandeliae sp. nov. from a rhizosphere soil sample of Kandelia candel in a mangrove.</title>
        <authorList>
            <person name="Mu T."/>
        </authorList>
    </citation>
    <scope>NUCLEOTIDE SEQUENCE [LARGE SCALE GENOMIC DNA]</scope>
    <source>
        <strain evidence="7 8">CPCC 100088</strain>
    </source>
</reference>
<accession>A0ABV1SIN4</accession>
<evidence type="ECO:0000256" key="3">
    <source>
        <dbReference type="ARBA" id="ARBA00022691"/>
    </source>
</evidence>
<dbReference type="Gene3D" id="3.40.50.150">
    <property type="entry name" value="Vaccinia Virus protein VP39"/>
    <property type="match status" value="1"/>
</dbReference>
<evidence type="ECO:0000313" key="7">
    <source>
        <dbReference type="EMBL" id="MER5172610.1"/>
    </source>
</evidence>
<sequence>MTPAARVAAAIEILDLVLSGDPAERCLTTWARNNRFAGSKDRAAIRDHVFDALRCRESFARLGGSAGGRGLMIGACRAEGRDLAEVFSGIGHAPTPLSPEEEQALLGPVPEGVELLDWPEWLVPRLKDDLGADFGPVSLAQRERAPVFLRVNLAKCTREDAQAQLRCDDIDAEPHPAALSALKVTRGARKLRNARAYQEGSVELQDLASQIAIEALPLEGVSRVLDYCAGGGGKALALAAHAPHLKIDAHDIDAGRMKDLPVRAGRAGTRINVLLPETVAGEWDMVLIDAPCSGSGTWRRTPDAKWALTPARLDELVRLQDRILREAQAYVGPGGYLVYMTCSLLKCENDQQAQKVSVNPEWEWIDHRQLTTQDGSDGFFYSIFKRVAE</sequence>
<evidence type="ECO:0000256" key="4">
    <source>
        <dbReference type="ARBA" id="ARBA00022884"/>
    </source>
</evidence>
<dbReference type="RefSeq" id="WP_350937538.1">
    <property type="nucleotide sequence ID" value="NZ_JAYWLC010000009.1"/>
</dbReference>
<keyword evidence="8" id="KW-1185">Reference proteome</keyword>
<comment type="caution">
    <text evidence="5">Lacks conserved residue(s) required for the propagation of feature annotation.</text>
</comment>
<feature type="binding site" evidence="5">
    <location>
        <position position="251"/>
    </location>
    <ligand>
        <name>S-adenosyl-L-methionine</name>
        <dbReference type="ChEBI" id="CHEBI:59789"/>
    </ligand>
</feature>
<dbReference type="Gene3D" id="3.30.70.1170">
    <property type="entry name" value="Sun protein, domain 3"/>
    <property type="match status" value="1"/>
</dbReference>
<dbReference type="InterPro" id="IPR023267">
    <property type="entry name" value="RCMT"/>
</dbReference>
<dbReference type="GO" id="GO:0008168">
    <property type="term" value="F:methyltransferase activity"/>
    <property type="evidence" value="ECO:0007669"/>
    <property type="project" value="UniProtKB-KW"/>
</dbReference>
<keyword evidence="1 5" id="KW-0489">Methyltransferase</keyword>
<keyword evidence="2 5" id="KW-0808">Transferase</keyword>
<feature type="domain" description="SAM-dependent MTase RsmB/NOP-type" evidence="6">
    <location>
        <begin position="137"/>
        <end position="389"/>
    </location>
</feature>
<dbReference type="InterPro" id="IPR001678">
    <property type="entry name" value="MeTrfase_RsmB-F_NOP2_dom"/>
</dbReference>
<dbReference type="Pfam" id="PF22458">
    <property type="entry name" value="RsmF-B_ferredox"/>
    <property type="match status" value="1"/>
</dbReference>
<dbReference type="InterPro" id="IPR029063">
    <property type="entry name" value="SAM-dependent_MTases_sf"/>
</dbReference>
<gene>
    <name evidence="7" type="ORF">VSX56_12585</name>
</gene>
<dbReference type="Pfam" id="PF01189">
    <property type="entry name" value="Methyltr_RsmB-F"/>
    <property type="match status" value="1"/>
</dbReference>